<evidence type="ECO:0000313" key="4">
    <source>
        <dbReference type="EMBL" id="MCR1232082.1"/>
    </source>
</evidence>
<reference evidence="11 20" key="5">
    <citation type="submission" date="2019-04" db="EMBL/GenBank/DDBJ databases">
        <title>Genome analysis of Streptococcus suis strain WUSS286.</title>
        <authorList>
            <person name="Chen H."/>
            <person name="Gao X."/>
            <person name="Wu Z."/>
        </authorList>
    </citation>
    <scope>NUCLEOTIDE SEQUENCE [LARGE SCALE GENOMIC DNA]</scope>
    <source>
        <strain evidence="11 20">WUSS286</strain>
    </source>
</reference>
<dbReference type="SUPFAM" id="SSF55315">
    <property type="entry name" value="L30e-like"/>
    <property type="match status" value="1"/>
</dbReference>
<dbReference type="EMBL" id="SSXN01000002">
    <property type="protein sequence ID" value="TII06695.1"/>
    <property type="molecule type" value="Genomic_DNA"/>
</dbReference>
<evidence type="ECO:0000313" key="15">
    <source>
        <dbReference type="Proteomes" id="UP000231863"/>
    </source>
</evidence>
<reference evidence="9 17" key="4">
    <citation type="submission" date="2018-12" db="EMBL/GenBank/DDBJ databases">
        <title>Whole-genome sequences of fifteen clinical Streptococcus suis strains isolated from pigs between 2006 and 2018.</title>
        <authorList>
            <person name="Stevens M.J.A."/>
            <person name="Cernela N."/>
            <person name="Spoerry Serrano N."/>
            <person name="Schmitt S."/>
            <person name="Schrenzel J."/>
            <person name="Stephan R."/>
        </authorList>
    </citation>
    <scope>NUCLEOTIDE SEQUENCE [LARGE SCALE GENOMIC DNA]</scope>
    <source>
        <strain evidence="9 17">SS1014</strain>
    </source>
</reference>
<dbReference type="AlphaFoldDB" id="A0A0K2E7K2"/>
<dbReference type="Proteomes" id="UP000305785">
    <property type="component" value="Unassembled WGS sequence"/>
</dbReference>
<evidence type="ECO:0000313" key="7">
    <source>
        <dbReference type="EMBL" id="NQP82312.1"/>
    </source>
</evidence>
<evidence type="ECO:0000259" key="1">
    <source>
        <dbReference type="Pfam" id="PF01248"/>
    </source>
</evidence>
<accession>A0A0K2E7K2</accession>
<reference evidence="13 19" key="7">
    <citation type="submission" date="2019-04" db="EMBL/GenBank/DDBJ databases">
        <title>Genome analysis of Streptococcus suis strain WUSS330.</title>
        <authorList>
            <person name="Chen H."/>
            <person name="Gao X."/>
            <person name="Wu Z."/>
        </authorList>
    </citation>
    <scope>NUCLEOTIDE SEQUENCE [LARGE SCALE GENOMIC DNA]</scope>
    <source>
        <strain evidence="13 19">WUSS330</strain>
    </source>
</reference>
<dbReference type="EMBL" id="JABLKP010000001">
    <property type="protein sequence ID" value="NQP82312.1"/>
    <property type="molecule type" value="Genomic_DNA"/>
</dbReference>
<dbReference type="Proteomes" id="UP001206089">
    <property type="component" value="Unassembled WGS sequence"/>
</dbReference>
<dbReference type="Proteomes" id="UP000309259">
    <property type="component" value="Unassembled WGS sequence"/>
</dbReference>
<dbReference type="Proteomes" id="UP000273973">
    <property type="component" value="Unassembled WGS sequence"/>
</dbReference>
<dbReference type="EMBL" id="JABXEU010000011">
    <property type="protein sequence ID" value="NVH36547.1"/>
    <property type="molecule type" value="Genomic_DNA"/>
</dbReference>
<dbReference type="Proteomes" id="UP000250181">
    <property type="component" value="Chromosome"/>
</dbReference>
<proteinExistence type="predicted"/>
<dbReference type="EMBL" id="JAUTFL010000006">
    <property type="protein sequence ID" value="MDW8645302.1"/>
    <property type="molecule type" value="Genomic_DNA"/>
</dbReference>
<evidence type="ECO:0000313" key="11">
    <source>
        <dbReference type="EMBL" id="TII05898.1"/>
    </source>
</evidence>
<evidence type="ECO:0000313" key="2">
    <source>
        <dbReference type="EMBL" id="AUA19803.1"/>
    </source>
</evidence>
<dbReference type="EMBL" id="RSDG01000008">
    <property type="protein sequence ID" value="RRR49897.1"/>
    <property type="molecule type" value="Genomic_DNA"/>
</dbReference>
<evidence type="ECO:0000313" key="16">
    <source>
        <dbReference type="Proteomes" id="UP000250181"/>
    </source>
</evidence>
<reference evidence="12 18" key="8">
    <citation type="submission" date="2019-04" db="EMBL/GenBank/DDBJ databases">
        <title>Genome analysis of Streptococcus suis strain WUSS425.</title>
        <authorList>
            <person name="Chen H."/>
            <person name="Gao X."/>
            <person name="Wu Z."/>
        </authorList>
    </citation>
    <scope>NUCLEOTIDE SEQUENCE [LARGE SCALE GENOMIC DNA]</scope>
    <source>
        <strain evidence="12 18">WUSS425</strain>
    </source>
</reference>
<reference evidence="10 21" key="6">
    <citation type="submission" date="2019-04" db="EMBL/GenBank/DDBJ databases">
        <title>Genome analysis of Streptococcus suis strain WUSS327.</title>
        <authorList>
            <person name="Chen H."/>
            <person name="Gao X."/>
            <person name="Wu Z."/>
        </authorList>
    </citation>
    <scope>NUCLEOTIDE SEQUENCE [LARGE SCALE GENOMIC DNA]</scope>
    <source>
        <strain evidence="10 21">WUSS327</strain>
    </source>
</reference>
<reference evidence="4" key="12">
    <citation type="submission" date="2022-07" db="EMBL/GenBank/DDBJ databases">
        <authorList>
            <person name="Peng Z."/>
        </authorList>
    </citation>
    <scope>NUCLEOTIDE SEQUENCE</scope>
    <source>
        <strain evidence="4">2022WUSS069</strain>
    </source>
</reference>
<dbReference type="Gene3D" id="3.30.1330.30">
    <property type="match status" value="1"/>
</dbReference>
<reference evidence="3 16" key="1">
    <citation type="submission" date="2016-10" db="EMBL/GenBank/DDBJ databases">
        <authorList>
            <person name="Zou G."/>
            <person name="Zhou R."/>
        </authorList>
    </citation>
    <scope>NUCLEOTIDE SEQUENCE [LARGE SCALE GENOMIC DNA]</scope>
    <source>
        <strain evidence="3 16">0061</strain>
    </source>
</reference>
<dbReference type="Proteomes" id="UP000548355">
    <property type="component" value="Unassembled WGS sequence"/>
</dbReference>
<evidence type="ECO:0000313" key="13">
    <source>
        <dbReference type="EMBL" id="TII06695.1"/>
    </source>
</evidence>
<evidence type="ECO:0000313" key="19">
    <source>
        <dbReference type="Proteomes" id="UP000305785"/>
    </source>
</evidence>
<reference evidence="9 17" key="3">
    <citation type="submission" date="2018-11" db="EMBL/GenBank/DDBJ databases">
        <authorList>
            <person name="Stevens M.J."/>
            <person name="Cernela N."/>
            <person name="Spoerry Serrano N."/>
            <person name="Schmitt S."/>
            <person name="Schrenzel J."/>
            <person name="Stephan R."/>
        </authorList>
    </citation>
    <scope>NUCLEOTIDE SEQUENCE [LARGE SCALE GENOMIC DNA]</scope>
    <source>
        <strain evidence="9 17">SS1014</strain>
    </source>
</reference>
<protein>
    <submittedName>
        <fullName evidence="11">YlxQ-related RNA-binding protein</fullName>
    </submittedName>
</protein>
<evidence type="ECO:0000313" key="10">
    <source>
        <dbReference type="EMBL" id="TII03215.1"/>
    </source>
</evidence>
<gene>
    <name evidence="3" type="ORF">BKM66_08280</name>
    <name evidence="2" type="ORF">CWI26_10085</name>
    <name evidence="11" type="ORF">E8L09_01185</name>
    <name evidence="9" type="ORF">EJA00_02270</name>
    <name evidence="12" type="ORF">FAJ34_09300</name>
    <name evidence="10" type="ORF">FAJ35_02730</name>
    <name evidence="13" type="ORF">FAJ36_01980</name>
    <name evidence="14" type="ORF">FH692_05680</name>
    <name evidence="7" type="ORF">HO898_00815</name>
    <name evidence="8" type="ORF">HU146_04635</name>
    <name evidence="4" type="ORF">NQD44_02930</name>
    <name evidence="6" type="ORF">Q7V66_03945</name>
    <name evidence="5" type="ORF">Q7V77_05845</name>
</gene>
<evidence type="ECO:0000313" key="9">
    <source>
        <dbReference type="EMBL" id="RRR49897.1"/>
    </source>
</evidence>
<dbReference type="NCBIfam" id="NF005585">
    <property type="entry name" value="PRK07283.1"/>
    <property type="match status" value="1"/>
</dbReference>
<name>A0A0K2E7K2_STRSU</name>
<reference evidence="8 23" key="11">
    <citation type="submission" date="2020-06" db="EMBL/GenBank/DDBJ databases">
        <title>Pan-genome analysis of Streptococcus suis serotype 2 revealed genomic diversity among strains of different virulence.</title>
        <authorList>
            <person name="Guo G."/>
            <person name="Zhang W."/>
        </authorList>
    </citation>
    <scope>NUCLEOTIDE SEQUENCE [LARGE SCALE GENOMIC DNA]</scope>
    <source>
        <strain evidence="8 23">ZJ92091101</strain>
    </source>
</reference>
<dbReference type="EMBL" id="JANJPK010000004">
    <property type="protein sequence ID" value="MCR1232082.1"/>
    <property type="molecule type" value="Genomic_DNA"/>
</dbReference>
<dbReference type="Proteomes" id="UP000305768">
    <property type="component" value="Unassembled WGS sequence"/>
</dbReference>
<evidence type="ECO:0000313" key="21">
    <source>
        <dbReference type="Proteomes" id="UP000309259"/>
    </source>
</evidence>
<reference evidence="14 22" key="9">
    <citation type="submission" date="2019-06" db="EMBL/GenBank/DDBJ databases">
        <title>Comprehensive assessment of Oxford Nanopore MinION sequencing for bacterial characterization and routine diagnosis.</title>
        <authorList>
            <person name="Tan S."/>
            <person name="Dvorak C.M.T."/>
            <person name="Gebhart C."/>
            <person name="Estrada A."/>
            <person name="Marthaler D.G."/>
            <person name="Murtaugh M.P."/>
        </authorList>
    </citation>
    <scope>NUCLEOTIDE SEQUENCE [LARGE SCALE GENOMIC DNA]</scope>
    <source>
        <strain evidence="14 22">2017UMN1435.21</strain>
    </source>
</reference>
<evidence type="ECO:0000313" key="22">
    <source>
        <dbReference type="Proteomes" id="UP000315224"/>
    </source>
</evidence>
<dbReference type="EMBL" id="VIEK01000007">
    <property type="protein sequence ID" value="TQE88585.1"/>
    <property type="molecule type" value="Genomic_DNA"/>
</dbReference>
<organism evidence="11 20">
    <name type="scientific">Streptococcus suis</name>
    <dbReference type="NCBI Taxonomy" id="1307"/>
    <lineage>
        <taxon>Bacteria</taxon>
        <taxon>Bacillati</taxon>
        <taxon>Bacillota</taxon>
        <taxon>Bacilli</taxon>
        <taxon>Lactobacillales</taxon>
        <taxon>Streptococcaceae</taxon>
        <taxon>Streptococcus</taxon>
    </lineage>
</organism>
<dbReference type="Proteomes" id="UP000306426">
    <property type="component" value="Unassembled WGS sequence"/>
</dbReference>
<evidence type="ECO:0000313" key="3">
    <source>
        <dbReference type="EMBL" id="AWX96140.1"/>
    </source>
</evidence>
<evidence type="ECO:0000313" key="5">
    <source>
        <dbReference type="EMBL" id="MDW8635241.1"/>
    </source>
</evidence>
<evidence type="ECO:0000313" key="12">
    <source>
        <dbReference type="EMBL" id="TII06282.1"/>
    </source>
</evidence>
<evidence type="ECO:0000313" key="23">
    <source>
        <dbReference type="Proteomes" id="UP000548355"/>
    </source>
</evidence>
<evidence type="ECO:0000313" key="8">
    <source>
        <dbReference type="EMBL" id="NVH36547.1"/>
    </source>
</evidence>
<evidence type="ECO:0000313" key="14">
    <source>
        <dbReference type="EMBL" id="TQE88585.1"/>
    </source>
</evidence>
<dbReference type="OrthoDB" id="9794863at2"/>
<dbReference type="Proteomes" id="UP000315224">
    <property type="component" value="Unassembled WGS sequence"/>
</dbReference>
<dbReference type="Proteomes" id="UP001276229">
    <property type="component" value="Unassembled WGS sequence"/>
</dbReference>
<dbReference type="InterPro" id="IPR004038">
    <property type="entry name" value="Ribosomal_eL8/eL30/eS12/Gad45"/>
</dbReference>
<evidence type="ECO:0000313" key="6">
    <source>
        <dbReference type="EMBL" id="MDW8645302.1"/>
    </source>
</evidence>
<evidence type="ECO:0000313" key="17">
    <source>
        <dbReference type="Proteomes" id="UP000273973"/>
    </source>
</evidence>
<sequence>MLIIRSRGENLDSNKRQKILNLLGLAQRAGRLVSGEDLVVEAIQKGQAKLVFLAEDAAGNLSKKVTDKSHTYQVEVVTVFSTLELSAAVGKARKVLAVTDAGFTKKMRSIME</sequence>
<dbReference type="EMBL" id="SSXP01000014">
    <property type="protein sequence ID" value="TII06282.1"/>
    <property type="molecule type" value="Genomic_DNA"/>
</dbReference>
<dbReference type="Proteomes" id="UP000748881">
    <property type="component" value="Unassembled WGS sequence"/>
</dbReference>
<reference evidence="5" key="13">
    <citation type="submission" date="2023-07" db="EMBL/GenBank/DDBJ databases">
        <title>Characterization of virulence traits, antimicrobial resistance genes carried by mobile genetic elements and competence in Streptococcus suis strains isolated in France.</title>
        <authorList>
            <person name="Dechene-Tempier M."/>
            <person name="Marois-Crehan C."/>
            <person name="De Boisseson C."/>
            <person name="Lucas P."/>
            <person name="Bougeard S."/>
            <person name="Libante V."/>
            <person name="Payot S."/>
        </authorList>
    </citation>
    <scope>NUCLEOTIDE SEQUENCE</scope>
    <source>
        <strain evidence="5">1532</strain>
        <strain evidence="6">1551</strain>
    </source>
</reference>
<dbReference type="eggNOG" id="COG1358">
    <property type="taxonomic scope" value="Bacteria"/>
</dbReference>
<dbReference type="EMBL" id="CP025043">
    <property type="protein sequence ID" value="AUA19803.1"/>
    <property type="molecule type" value="Genomic_DNA"/>
</dbReference>
<dbReference type="EMBL" id="JAUTFT010000009">
    <property type="protein sequence ID" value="MDW8635241.1"/>
    <property type="molecule type" value="Genomic_DNA"/>
</dbReference>
<dbReference type="EMBL" id="SSXK01000002">
    <property type="protein sequence ID" value="TII05898.1"/>
    <property type="molecule type" value="Genomic_DNA"/>
</dbReference>
<evidence type="ECO:0000313" key="20">
    <source>
        <dbReference type="Proteomes" id="UP000306426"/>
    </source>
</evidence>
<feature type="domain" description="Ribosomal protein eL8/eL30/eS12/Gadd45" evidence="1">
    <location>
        <begin position="18"/>
        <end position="106"/>
    </location>
</feature>
<evidence type="ECO:0000313" key="18">
    <source>
        <dbReference type="Proteomes" id="UP000305768"/>
    </source>
</evidence>
<dbReference type="RefSeq" id="WP_043028741.1">
    <property type="nucleotide sequence ID" value="NZ_BCBZ01000022.1"/>
</dbReference>
<reference evidence="2 15" key="2">
    <citation type="submission" date="2017-11" db="EMBL/GenBank/DDBJ databases">
        <title>Genome analysis of Streptococcus suis serotype chz stain ah681.</title>
        <authorList>
            <person name="Pan Z."/>
            <person name="Zhang Y."/>
            <person name="Ma J."/>
            <person name="Lu P."/>
            <person name="Zhu Y."/>
            <person name="Zhong X."/>
            <person name="Dong W."/>
            <person name="Lu C."/>
            <person name="Yao H."/>
        </authorList>
    </citation>
    <scope>NUCLEOTIDE SEQUENCE [LARGE SCALE GENOMIC DNA]</scope>
    <source>
        <strain evidence="2 15">AH681</strain>
    </source>
</reference>
<reference evidence="7" key="10">
    <citation type="submission" date="2020-05" db="EMBL/GenBank/DDBJ databases">
        <title>Linking phenotype, genotype and ecology: antimicrobial resistance in the zoonotic pathogen Streptococcus suis.</title>
        <authorList>
            <person name="Hadjirin N.F."/>
            <person name="Miller E.L."/>
            <person name="Murray G.R."/>
            <person name="Yen P.L.K."/>
            <person name="Phuc H.D."/>
            <person name="Wileman T.M."/>
            <person name="Hernandez-Garcia J."/>
            <person name="Williamson S.M."/>
            <person name="Parkhill J."/>
            <person name="Maskell D.J."/>
            <person name="Zhou R."/>
            <person name="Fittipaldi N."/>
            <person name="Gottschalk M."/>
            <person name="Tucker A.D.W."/>
            <person name="Hoa N.T."/>
            <person name="Welch J."/>
            <person name="Weinert L.A."/>
        </authorList>
    </citation>
    <scope>NUCLEOTIDE SEQUENCE</scope>
    <source>
        <strain evidence="7">TMW_SS111</strain>
    </source>
</reference>
<dbReference type="EMBL" id="SSXL01000007">
    <property type="protein sequence ID" value="TII03215.1"/>
    <property type="molecule type" value="Genomic_DNA"/>
</dbReference>
<dbReference type="Pfam" id="PF01248">
    <property type="entry name" value="Ribosomal_L7Ae"/>
    <property type="match status" value="1"/>
</dbReference>
<dbReference type="Proteomes" id="UP000231863">
    <property type="component" value="Chromosome"/>
</dbReference>
<dbReference type="EMBL" id="CP017666">
    <property type="protein sequence ID" value="AWX96140.1"/>
    <property type="molecule type" value="Genomic_DNA"/>
</dbReference>
<dbReference type="InterPro" id="IPR029064">
    <property type="entry name" value="Ribosomal_eL30-like_sf"/>
</dbReference>
<dbReference type="Proteomes" id="UP001272448">
    <property type="component" value="Unassembled WGS sequence"/>
</dbReference>